<feature type="non-terminal residue" evidence="1">
    <location>
        <position position="1"/>
    </location>
</feature>
<sequence>AHVFHERLTHTMLITLENGELTLSSLPICHSFVIPPVYVIDTPDITTEGMIEYAEILRRRLTVGTKVISSVWDPDNEQNVKISNKYRQMELDYNMVMKTDLVDFEDTPTGDECTQASDAQQPEIANVIDGAYEK</sequence>
<dbReference type="EMBL" id="CAJVQC010132764">
    <property type="protein sequence ID" value="CAG8842053.1"/>
    <property type="molecule type" value="Genomic_DNA"/>
</dbReference>
<protein>
    <submittedName>
        <fullName evidence="1">36415_t:CDS:1</fullName>
    </submittedName>
</protein>
<feature type="non-terminal residue" evidence="1">
    <location>
        <position position="134"/>
    </location>
</feature>
<organism evidence="1 2">
    <name type="scientific">Racocetra persica</name>
    <dbReference type="NCBI Taxonomy" id="160502"/>
    <lineage>
        <taxon>Eukaryota</taxon>
        <taxon>Fungi</taxon>
        <taxon>Fungi incertae sedis</taxon>
        <taxon>Mucoromycota</taxon>
        <taxon>Glomeromycotina</taxon>
        <taxon>Glomeromycetes</taxon>
        <taxon>Diversisporales</taxon>
        <taxon>Gigasporaceae</taxon>
        <taxon>Racocetra</taxon>
    </lineage>
</organism>
<name>A0ACA9SL47_9GLOM</name>
<evidence type="ECO:0000313" key="2">
    <source>
        <dbReference type="Proteomes" id="UP000789920"/>
    </source>
</evidence>
<reference evidence="1" key="1">
    <citation type="submission" date="2021-06" db="EMBL/GenBank/DDBJ databases">
        <authorList>
            <person name="Kallberg Y."/>
            <person name="Tangrot J."/>
            <person name="Rosling A."/>
        </authorList>
    </citation>
    <scope>NUCLEOTIDE SEQUENCE</scope>
    <source>
        <strain evidence="1">MA461A</strain>
    </source>
</reference>
<evidence type="ECO:0000313" key="1">
    <source>
        <dbReference type="EMBL" id="CAG8842053.1"/>
    </source>
</evidence>
<keyword evidence="2" id="KW-1185">Reference proteome</keyword>
<comment type="caution">
    <text evidence="1">The sequence shown here is derived from an EMBL/GenBank/DDBJ whole genome shotgun (WGS) entry which is preliminary data.</text>
</comment>
<proteinExistence type="predicted"/>
<dbReference type="Proteomes" id="UP000789920">
    <property type="component" value="Unassembled WGS sequence"/>
</dbReference>
<accession>A0ACA9SL47</accession>
<gene>
    <name evidence="1" type="ORF">RPERSI_LOCUS32138</name>
</gene>